<dbReference type="InterPro" id="IPR036770">
    <property type="entry name" value="Ankyrin_rpt-contain_sf"/>
</dbReference>
<dbReference type="PROSITE" id="PS50297">
    <property type="entry name" value="ANK_REP_REGION"/>
    <property type="match status" value="2"/>
</dbReference>
<evidence type="ECO:0000313" key="4">
    <source>
        <dbReference type="EMBL" id="KAL3392119.1"/>
    </source>
</evidence>
<dbReference type="InterPro" id="IPR050663">
    <property type="entry name" value="Ankyrin-SOCS_Box"/>
</dbReference>
<feature type="repeat" description="ANK" evidence="3">
    <location>
        <begin position="247"/>
        <end position="283"/>
    </location>
</feature>
<evidence type="ECO:0000313" key="5">
    <source>
        <dbReference type="Proteomes" id="UP001627154"/>
    </source>
</evidence>
<dbReference type="PANTHER" id="PTHR24193:SF121">
    <property type="entry name" value="ADA2A-CONTAINING COMPLEX COMPONENT 3, ISOFORM D"/>
    <property type="match status" value="1"/>
</dbReference>
<dbReference type="PANTHER" id="PTHR24193">
    <property type="entry name" value="ANKYRIN REPEAT PROTEIN"/>
    <property type="match status" value="1"/>
</dbReference>
<dbReference type="Proteomes" id="UP001627154">
    <property type="component" value="Unassembled WGS sequence"/>
</dbReference>
<dbReference type="Gene3D" id="1.25.40.20">
    <property type="entry name" value="Ankyrin repeat-containing domain"/>
    <property type="match status" value="2"/>
</dbReference>
<dbReference type="AlphaFoldDB" id="A0ABD2WHN8"/>
<feature type="repeat" description="ANK" evidence="3">
    <location>
        <begin position="173"/>
        <end position="205"/>
    </location>
</feature>
<gene>
    <name evidence="4" type="ORF">TKK_013432</name>
</gene>
<dbReference type="Pfam" id="PF13857">
    <property type="entry name" value="Ank_5"/>
    <property type="match status" value="1"/>
</dbReference>
<evidence type="ECO:0000256" key="2">
    <source>
        <dbReference type="ARBA" id="ARBA00023043"/>
    </source>
</evidence>
<dbReference type="InterPro" id="IPR002110">
    <property type="entry name" value="Ankyrin_rpt"/>
</dbReference>
<dbReference type="Pfam" id="PF12796">
    <property type="entry name" value="Ank_2"/>
    <property type="match status" value="1"/>
</dbReference>
<comment type="caution">
    <text evidence="4">The sequence shown here is derived from an EMBL/GenBank/DDBJ whole genome shotgun (WGS) entry which is preliminary data.</text>
</comment>
<organism evidence="4 5">
    <name type="scientific">Trichogramma kaykai</name>
    <dbReference type="NCBI Taxonomy" id="54128"/>
    <lineage>
        <taxon>Eukaryota</taxon>
        <taxon>Metazoa</taxon>
        <taxon>Ecdysozoa</taxon>
        <taxon>Arthropoda</taxon>
        <taxon>Hexapoda</taxon>
        <taxon>Insecta</taxon>
        <taxon>Pterygota</taxon>
        <taxon>Neoptera</taxon>
        <taxon>Endopterygota</taxon>
        <taxon>Hymenoptera</taxon>
        <taxon>Apocrita</taxon>
        <taxon>Proctotrupomorpha</taxon>
        <taxon>Chalcidoidea</taxon>
        <taxon>Trichogrammatidae</taxon>
        <taxon>Trichogramma</taxon>
    </lineage>
</organism>
<proteinExistence type="predicted"/>
<dbReference type="SMART" id="SM00248">
    <property type="entry name" value="ANK"/>
    <property type="match status" value="5"/>
</dbReference>
<dbReference type="PRINTS" id="PR01415">
    <property type="entry name" value="ANKYRIN"/>
</dbReference>
<accession>A0ABD2WHN8</accession>
<keyword evidence="5" id="KW-1185">Reference proteome</keyword>
<sequence>MYLWCELTKLARRITDWSRLEERIVFLRQLDSFIRYWDGPLTNLLNVFSHEQVECLLSDSINCISWRSDDYRPVRFVEFMARSGYKAEPPQLDADGKPVLRRVTPIHLAAKKDQRRCVEMLFEIYDGRFDANYLDHETGYTHFHVACILGYVDVVEKFLELGRVDADLRVETTGDTPLHLAALHEHKSSMESLLRHGANPNSTNASEMTPLHIICQKREQDGELLRLIFDICEENRRPVEIDARDEKGNTTLHLALRHCYTIYLDNTLKLLLGNGADPNVPNEDGLTAFHLVCKRDLDGSLAEMFLEMSREQGKPVDIDARDVEGDSPWL</sequence>
<name>A0ABD2WHN8_9HYME</name>
<keyword evidence="2 3" id="KW-0040">ANK repeat</keyword>
<dbReference type="EMBL" id="JBJJXI010000107">
    <property type="protein sequence ID" value="KAL3392119.1"/>
    <property type="molecule type" value="Genomic_DNA"/>
</dbReference>
<keyword evidence="1" id="KW-0677">Repeat</keyword>
<protein>
    <submittedName>
        <fullName evidence="4">Uncharacterized protein</fullName>
    </submittedName>
</protein>
<dbReference type="PROSITE" id="PS50088">
    <property type="entry name" value="ANK_REPEAT"/>
    <property type="match status" value="2"/>
</dbReference>
<evidence type="ECO:0000256" key="1">
    <source>
        <dbReference type="ARBA" id="ARBA00022737"/>
    </source>
</evidence>
<evidence type="ECO:0000256" key="3">
    <source>
        <dbReference type="PROSITE-ProRule" id="PRU00023"/>
    </source>
</evidence>
<reference evidence="4 5" key="1">
    <citation type="journal article" date="2024" name="bioRxiv">
        <title>A reference genome for Trichogramma kaykai: A tiny desert-dwelling parasitoid wasp with competing sex-ratio distorters.</title>
        <authorList>
            <person name="Culotta J."/>
            <person name="Lindsey A.R."/>
        </authorList>
    </citation>
    <scope>NUCLEOTIDE SEQUENCE [LARGE SCALE GENOMIC DNA]</scope>
    <source>
        <strain evidence="4 5">KSX58</strain>
    </source>
</reference>
<dbReference type="SUPFAM" id="SSF48403">
    <property type="entry name" value="Ankyrin repeat"/>
    <property type="match status" value="1"/>
</dbReference>